<sequence length="340" mass="39096">MSPRWRHDKRQHSISTMIKSDGHSSRASPPTIPKDFQTGYHVTRDFDLSSEDEAPSSSCVYRGGKLRIQIHLPSGGFKTFERQENNRRDDSRKLTDTSSGNESILPAINHKVSTGSEIIKGGKEREKQEKQDSRERFIVDKEDDLFISEEINKMRLEPELGQCEAENPYVICTVDSLEALDGIFVDKVKFKCILLTCRVADIDSLDKIWEESRGGTLREKILKALSSLIRGASRPGSVPWEGIRVIIPQDEYIHCRKQIIERRLLDNHSYDEIIDESPLKSERRINKNHPRMEPLNQSLRPLESDQDRAICNVKSHWRADEVIAGWEEPMSCYAYCQMNV</sequence>
<evidence type="ECO:0000313" key="3">
    <source>
        <dbReference type="Proteomes" id="UP001152320"/>
    </source>
</evidence>
<feature type="compositionally biased region" description="Basic residues" evidence="1">
    <location>
        <begin position="1"/>
        <end position="12"/>
    </location>
</feature>
<evidence type="ECO:0000256" key="1">
    <source>
        <dbReference type="SAM" id="MobiDB-lite"/>
    </source>
</evidence>
<organism evidence="2 3">
    <name type="scientific">Holothuria leucospilota</name>
    <name type="common">Black long sea cucumber</name>
    <name type="synonym">Mertensiothuria leucospilota</name>
    <dbReference type="NCBI Taxonomy" id="206669"/>
    <lineage>
        <taxon>Eukaryota</taxon>
        <taxon>Metazoa</taxon>
        <taxon>Echinodermata</taxon>
        <taxon>Eleutherozoa</taxon>
        <taxon>Echinozoa</taxon>
        <taxon>Holothuroidea</taxon>
        <taxon>Aspidochirotacea</taxon>
        <taxon>Aspidochirotida</taxon>
        <taxon>Holothuriidae</taxon>
        <taxon>Holothuria</taxon>
    </lineage>
</organism>
<dbReference type="AlphaFoldDB" id="A0A9Q1BA66"/>
<name>A0A9Q1BA66_HOLLE</name>
<evidence type="ECO:0000313" key="2">
    <source>
        <dbReference type="EMBL" id="KAJ8020331.1"/>
    </source>
</evidence>
<dbReference type="EMBL" id="JAIZAY010000022">
    <property type="protein sequence ID" value="KAJ8020331.1"/>
    <property type="molecule type" value="Genomic_DNA"/>
</dbReference>
<comment type="caution">
    <text evidence="2">The sequence shown here is derived from an EMBL/GenBank/DDBJ whole genome shotgun (WGS) entry which is preliminary data.</text>
</comment>
<proteinExistence type="predicted"/>
<reference evidence="2" key="1">
    <citation type="submission" date="2021-10" db="EMBL/GenBank/DDBJ databases">
        <title>Tropical sea cucumber genome reveals ecological adaptation and Cuvierian tubules defense mechanism.</title>
        <authorList>
            <person name="Chen T."/>
        </authorList>
    </citation>
    <scope>NUCLEOTIDE SEQUENCE</scope>
    <source>
        <strain evidence="2">Nanhai2018</strain>
        <tissue evidence="2">Muscle</tissue>
    </source>
</reference>
<dbReference type="Proteomes" id="UP001152320">
    <property type="component" value="Chromosome 22"/>
</dbReference>
<gene>
    <name evidence="2" type="ORF">HOLleu_39899</name>
</gene>
<feature type="region of interest" description="Disordered" evidence="1">
    <location>
        <begin position="1"/>
        <end position="39"/>
    </location>
</feature>
<keyword evidence="3" id="KW-1185">Reference proteome</keyword>
<protein>
    <submittedName>
        <fullName evidence="2">Uncharacterized protein</fullName>
    </submittedName>
</protein>
<accession>A0A9Q1BA66</accession>
<feature type="region of interest" description="Disordered" evidence="1">
    <location>
        <begin position="77"/>
        <end position="107"/>
    </location>
</feature>
<feature type="compositionally biased region" description="Basic and acidic residues" evidence="1">
    <location>
        <begin position="79"/>
        <end position="95"/>
    </location>
</feature>